<proteinExistence type="predicted"/>
<dbReference type="AlphaFoldDB" id="A0A1M4WMR4"/>
<evidence type="ECO:0000313" key="1">
    <source>
        <dbReference type="EMBL" id="SHE82262.1"/>
    </source>
</evidence>
<sequence>MINNWYFKFLIITPLFILFSCSEIEDSIPQNYNRNNTHDNYVSPYVGSWVGTYSGEVSGTLILNVSNTGSMEVIRTLNGKVEEVYYTGLQEPGGHLNPAPSPKGFTLYGSLYAKAGTWNFQNRSGNWYVDKK</sequence>
<gene>
    <name evidence="1" type="ORF">SAMN02787073_1198</name>
</gene>
<organism evidence="1 2">
    <name type="scientific">Chryseobacterium vrystaatense</name>
    <dbReference type="NCBI Taxonomy" id="307480"/>
    <lineage>
        <taxon>Bacteria</taxon>
        <taxon>Pseudomonadati</taxon>
        <taxon>Bacteroidota</taxon>
        <taxon>Flavobacteriia</taxon>
        <taxon>Flavobacteriales</taxon>
        <taxon>Weeksellaceae</taxon>
        <taxon>Chryseobacterium group</taxon>
        <taxon>Chryseobacterium</taxon>
    </lineage>
</organism>
<accession>A0A1M4WMR4</accession>
<dbReference type="EMBL" id="FQVE01000001">
    <property type="protein sequence ID" value="SHE82262.1"/>
    <property type="molecule type" value="Genomic_DNA"/>
</dbReference>
<reference evidence="2" key="1">
    <citation type="submission" date="2016-11" db="EMBL/GenBank/DDBJ databases">
        <authorList>
            <person name="Varghese N."/>
            <person name="Submissions S."/>
        </authorList>
    </citation>
    <scope>NUCLEOTIDE SEQUENCE [LARGE SCALE GENOMIC DNA]</scope>
    <source>
        <strain evidence="2">YR203</strain>
    </source>
</reference>
<name>A0A1M4WMR4_9FLAO</name>
<protein>
    <submittedName>
        <fullName evidence="1">Uncharacterized protein</fullName>
    </submittedName>
</protein>
<dbReference type="Proteomes" id="UP000184108">
    <property type="component" value="Unassembled WGS sequence"/>
</dbReference>
<evidence type="ECO:0000313" key="2">
    <source>
        <dbReference type="Proteomes" id="UP000184108"/>
    </source>
</evidence>
<dbReference type="RefSeq" id="WP_073171754.1">
    <property type="nucleotide sequence ID" value="NZ_FQVE01000001.1"/>
</dbReference>